<organism evidence="3 4">
    <name type="scientific">Gluconacetobacter takamatsuzukensis</name>
    <dbReference type="NCBI Taxonomy" id="1286190"/>
    <lineage>
        <taxon>Bacteria</taxon>
        <taxon>Pseudomonadati</taxon>
        <taxon>Pseudomonadota</taxon>
        <taxon>Alphaproteobacteria</taxon>
        <taxon>Acetobacterales</taxon>
        <taxon>Acetobacteraceae</taxon>
        <taxon>Gluconacetobacter</taxon>
    </lineage>
</organism>
<dbReference type="RefSeq" id="WP_182950199.1">
    <property type="nucleotide sequence ID" value="NZ_JABEQK010000008.1"/>
</dbReference>
<keyword evidence="2" id="KW-0732">Signal</keyword>
<sequence length="79" mass="7942">MRFLLIASTCLALAACADEQTAPHQVAQDKGPAQHHHFGAATTGSLMADDGDGDSGSGSQVDHVGSIRGNAIGGNTMGH</sequence>
<dbReference type="AlphaFoldDB" id="A0A7W4PPI8"/>
<feature type="signal peptide" evidence="2">
    <location>
        <begin position="1"/>
        <end position="17"/>
    </location>
</feature>
<dbReference type="PROSITE" id="PS51257">
    <property type="entry name" value="PROKAR_LIPOPROTEIN"/>
    <property type="match status" value="1"/>
</dbReference>
<name>A0A7W4PPI8_9PROT</name>
<feature type="chain" id="PRO_5030961039" description="Lipoprotein" evidence="2">
    <location>
        <begin position="18"/>
        <end position="79"/>
    </location>
</feature>
<gene>
    <name evidence="3" type="ORF">HLH27_11680</name>
</gene>
<evidence type="ECO:0008006" key="5">
    <source>
        <dbReference type="Google" id="ProtNLM"/>
    </source>
</evidence>
<dbReference type="EMBL" id="JABEQK010000008">
    <property type="protein sequence ID" value="MBB2205672.1"/>
    <property type="molecule type" value="Genomic_DNA"/>
</dbReference>
<comment type="caution">
    <text evidence="3">The sequence shown here is derived from an EMBL/GenBank/DDBJ whole genome shotgun (WGS) entry which is preliminary data.</text>
</comment>
<accession>A0A7W4PPI8</accession>
<proteinExistence type="predicted"/>
<evidence type="ECO:0000313" key="4">
    <source>
        <dbReference type="Proteomes" id="UP000540556"/>
    </source>
</evidence>
<reference evidence="3 4" key="1">
    <citation type="submission" date="2020-04" db="EMBL/GenBank/DDBJ databases">
        <title>Description of novel Gluconacetobacter.</title>
        <authorList>
            <person name="Sombolestani A."/>
        </authorList>
    </citation>
    <scope>NUCLEOTIDE SEQUENCE [LARGE SCALE GENOMIC DNA]</scope>
    <source>
        <strain evidence="3 4">LMG 27800</strain>
    </source>
</reference>
<feature type="region of interest" description="Disordered" evidence="1">
    <location>
        <begin position="43"/>
        <end position="79"/>
    </location>
</feature>
<dbReference type="Proteomes" id="UP000540556">
    <property type="component" value="Unassembled WGS sequence"/>
</dbReference>
<keyword evidence="4" id="KW-1185">Reference proteome</keyword>
<evidence type="ECO:0000256" key="2">
    <source>
        <dbReference type="SAM" id="SignalP"/>
    </source>
</evidence>
<evidence type="ECO:0000313" key="3">
    <source>
        <dbReference type="EMBL" id="MBB2205672.1"/>
    </source>
</evidence>
<evidence type="ECO:0000256" key="1">
    <source>
        <dbReference type="SAM" id="MobiDB-lite"/>
    </source>
</evidence>
<protein>
    <recommendedName>
        <fullName evidence="5">Lipoprotein</fullName>
    </recommendedName>
</protein>